<sequence length="273" mass="30999">MVSVARIPQPRIGSFRFNDNGTITLTGRPNLCAALIFEREGALRTTELLETYGTSDTFCSDLLRLHENYFAHNPSAADDEGDCRSEMAVKAIMRTVAHHFISKEQRSGPFRAQFTDINPSNIIVDDDWNITCLLDLGEVSILPVEMLTLPFWLSGCSIADLCGEGLTRFEPIRDLFMQKWISEEKATSSGHELSESMSRMWQSQGVWFWESLSSVNAAFYMVIDHLCPKFMLPFTTTTEELFCRTFADNSDTIVRQKVEDYTQYAAALKKMLQ</sequence>
<accession>A0ABP0DN15</accession>
<protein>
    <recommendedName>
        <fullName evidence="3">Aminoglycoside phosphotransferase domain-containing protein</fullName>
    </recommendedName>
</protein>
<evidence type="ECO:0000313" key="2">
    <source>
        <dbReference type="Proteomes" id="UP001642502"/>
    </source>
</evidence>
<dbReference type="Proteomes" id="UP001642502">
    <property type="component" value="Unassembled WGS sequence"/>
</dbReference>
<name>A0ABP0DN15_9PEZI</name>
<proteinExistence type="predicted"/>
<evidence type="ECO:0000313" key="1">
    <source>
        <dbReference type="EMBL" id="CAK7269670.1"/>
    </source>
</evidence>
<reference evidence="1 2" key="1">
    <citation type="submission" date="2024-01" db="EMBL/GenBank/DDBJ databases">
        <authorList>
            <person name="Allen C."/>
            <person name="Tagirdzhanova G."/>
        </authorList>
    </citation>
    <scope>NUCLEOTIDE SEQUENCE [LARGE SCALE GENOMIC DNA]</scope>
    <source>
        <strain evidence="1 2">CBS 119000</strain>
    </source>
</reference>
<evidence type="ECO:0008006" key="3">
    <source>
        <dbReference type="Google" id="ProtNLM"/>
    </source>
</evidence>
<organism evidence="1 2">
    <name type="scientific">Sporothrix epigloea</name>
    <dbReference type="NCBI Taxonomy" id="1892477"/>
    <lineage>
        <taxon>Eukaryota</taxon>
        <taxon>Fungi</taxon>
        <taxon>Dikarya</taxon>
        <taxon>Ascomycota</taxon>
        <taxon>Pezizomycotina</taxon>
        <taxon>Sordariomycetes</taxon>
        <taxon>Sordariomycetidae</taxon>
        <taxon>Ophiostomatales</taxon>
        <taxon>Ophiostomataceae</taxon>
        <taxon>Sporothrix</taxon>
    </lineage>
</organism>
<comment type="caution">
    <text evidence="1">The sequence shown here is derived from an EMBL/GenBank/DDBJ whole genome shotgun (WGS) entry which is preliminary data.</text>
</comment>
<keyword evidence="2" id="KW-1185">Reference proteome</keyword>
<gene>
    <name evidence="1" type="ORF">SEPCBS119000_003689</name>
</gene>
<dbReference type="EMBL" id="CAWUON010000050">
    <property type="protein sequence ID" value="CAK7269670.1"/>
    <property type="molecule type" value="Genomic_DNA"/>
</dbReference>